<organism evidence="11 12">
    <name type="scientific">Halomonas nitroreducens</name>
    <dbReference type="NCBI Taxonomy" id="447425"/>
    <lineage>
        <taxon>Bacteria</taxon>
        <taxon>Pseudomonadati</taxon>
        <taxon>Pseudomonadota</taxon>
        <taxon>Gammaproteobacteria</taxon>
        <taxon>Oceanospirillales</taxon>
        <taxon>Halomonadaceae</taxon>
        <taxon>Halomonas</taxon>
    </lineage>
</organism>
<feature type="transmembrane region" description="Helical" evidence="10">
    <location>
        <begin position="231"/>
        <end position="248"/>
    </location>
</feature>
<evidence type="ECO:0000256" key="10">
    <source>
        <dbReference type="SAM" id="Phobius"/>
    </source>
</evidence>
<keyword evidence="5" id="KW-0406">Ion transport</keyword>
<dbReference type="GO" id="GO:0055085">
    <property type="term" value="P:transmembrane transport"/>
    <property type="evidence" value="ECO:0007669"/>
    <property type="project" value="InterPro"/>
</dbReference>
<dbReference type="OrthoDB" id="9804300at2"/>
<comment type="similarity">
    <text evidence="2 9">Belongs to the ABC-3 integral membrane protein family.</text>
</comment>
<dbReference type="SUPFAM" id="SSF81345">
    <property type="entry name" value="ABC transporter involved in vitamin B12 uptake, BtuC"/>
    <property type="match status" value="1"/>
</dbReference>
<evidence type="ECO:0000256" key="5">
    <source>
        <dbReference type="ARBA" id="ARBA00022496"/>
    </source>
</evidence>
<evidence type="ECO:0000256" key="9">
    <source>
        <dbReference type="RuleBase" id="RU003943"/>
    </source>
</evidence>
<evidence type="ECO:0000256" key="7">
    <source>
        <dbReference type="ARBA" id="ARBA00022989"/>
    </source>
</evidence>
<keyword evidence="8 10" id="KW-0472">Membrane</keyword>
<keyword evidence="5" id="KW-0410">Iron transport</keyword>
<dbReference type="Proteomes" id="UP000267400">
    <property type="component" value="Unassembled WGS sequence"/>
</dbReference>
<dbReference type="Gene3D" id="1.10.3470.10">
    <property type="entry name" value="ABC transporter involved in vitamin B12 uptake, BtuC"/>
    <property type="match status" value="1"/>
</dbReference>
<keyword evidence="5" id="KW-0408">Iron</keyword>
<feature type="transmembrane region" description="Helical" evidence="10">
    <location>
        <begin position="260"/>
        <end position="286"/>
    </location>
</feature>
<evidence type="ECO:0000256" key="2">
    <source>
        <dbReference type="ARBA" id="ARBA00008034"/>
    </source>
</evidence>
<dbReference type="GO" id="GO:0006826">
    <property type="term" value="P:iron ion transport"/>
    <property type="evidence" value="ECO:0007669"/>
    <property type="project" value="UniProtKB-KW"/>
</dbReference>
<dbReference type="RefSeq" id="WP_126485671.1">
    <property type="nucleotide sequence ID" value="NZ_RXNS01000015.1"/>
</dbReference>
<feature type="transmembrane region" description="Helical" evidence="10">
    <location>
        <begin position="12"/>
        <end position="36"/>
    </location>
</feature>
<keyword evidence="7 10" id="KW-1133">Transmembrane helix</keyword>
<name>A0A431V0E3_9GAMM</name>
<keyword evidence="4" id="KW-1003">Cell membrane</keyword>
<feature type="transmembrane region" description="Helical" evidence="10">
    <location>
        <begin position="99"/>
        <end position="117"/>
    </location>
</feature>
<evidence type="ECO:0000256" key="4">
    <source>
        <dbReference type="ARBA" id="ARBA00022475"/>
    </source>
</evidence>
<dbReference type="GO" id="GO:0010043">
    <property type="term" value="P:response to zinc ion"/>
    <property type="evidence" value="ECO:0007669"/>
    <property type="project" value="TreeGrafter"/>
</dbReference>
<sequence length="382" mass="40301">MTGFLALLQDYTIQNVVAGAALLGLISGVLGSFAVLRQQSLLGDTMSHSALPGVCLGFIIAGTRHMGSILLGALATGALAALVMLLLTRMSRLKTDAGLGIALSVFFALGVVLLTHIQGMNNAAQGGLDAFLFGQAAATLRSDVWIMGAITAAALTLVAALWKEFKLVTFDPEFAASLGMPVVWLEVLLTVMIALAVVVGLQMVGVVLMAAMVIAPAVAARQWSHRLEDMVWLAAAIGVAGGVFGALLSALSRGLATGPLIILSVSAVVLVSITLAPGRGLIWAALRLWRGRRRLRDQQVLTTLYRLAAHHEDPVYRSEQGMLDTYHGLGTRAALRKLERRGLVEWGEAPPAEPGPERRWVLTPAGIAEAERILASLNGEEA</sequence>
<dbReference type="InterPro" id="IPR037294">
    <property type="entry name" value="ABC_BtuC-like"/>
</dbReference>
<keyword evidence="6 9" id="KW-0812">Transmembrane</keyword>
<dbReference type="CDD" id="cd06550">
    <property type="entry name" value="TM_ABC_iron-siderophores_like"/>
    <property type="match status" value="1"/>
</dbReference>
<dbReference type="Pfam" id="PF00950">
    <property type="entry name" value="ABC-3"/>
    <property type="match status" value="1"/>
</dbReference>
<evidence type="ECO:0000256" key="6">
    <source>
        <dbReference type="ARBA" id="ARBA00022692"/>
    </source>
</evidence>
<evidence type="ECO:0000256" key="3">
    <source>
        <dbReference type="ARBA" id="ARBA00022448"/>
    </source>
</evidence>
<dbReference type="EMBL" id="RXNS01000015">
    <property type="protein sequence ID" value="RTR00817.1"/>
    <property type="molecule type" value="Genomic_DNA"/>
</dbReference>
<dbReference type="PANTHER" id="PTHR30477:SF3">
    <property type="entry name" value="METAL TRANSPORT SYSTEM MEMBRANE PROTEIN CT_069-RELATED"/>
    <property type="match status" value="1"/>
</dbReference>
<dbReference type="GO" id="GO:0043190">
    <property type="term" value="C:ATP-binding cassette (ABC) transporter complex"/>
    <property type="evidence" value="ECO:0007669"/>
    <property type="project" value="InterPro"/>
</dbReference>
<accession>A0A431V0E3</accession>
<evidence type="ECO:0000313" key="12">
    <source>
        <dbReference type="Proteomes" id="UP000267400"/>
    </source>
</evidence>
<keyword evidence="3 9" id="KW-0813">Transport</keyword>
<reference evidence="11 12" key="1">
    <citation type="submission" date="2018-12" db="EMBL/GenBank/DDBJ databases">
        <authorList>
            <person name="Yu L."/>
        </authorList>
    </citation>
    <scope>NUCLEOTIDE SEQUENCE [LARGE SCALE GENOMIC DNA]</scope>
    <source>
        <strain evidence="11 12">11S</strain>
    </source>
</reference>
<feature type="transmembrane region" description="Helical" evidence="10">
    <location>
        <begin position="69"/>
        <end position="87"/>
    </location>
</feature>
<dbReference type="FunFam" id="1.10.3470.10:FF:000003">
    <property type="entry name" value="Iron ABC transporter permease SitD"/>
    <property type="match status" value="1"/>
</dbReference>
<evidence type="ECO:0000256" key="1">
    <source>
        <dbReference type="ARBA" id="ARBA00004651"/>
    </source>
</evidence>
<evidence type="ECO:0000313" key="11">
    <source>
        <dbReference type="EMBL" id="RTR00817.1"/>
    </source>
</evidence>
<dbReference type="PANTHER" id="PTHR30477">
    <property type="entry name" value="ABC-TRANSPORTER METAL-BINDING PROTEIN"/>
    <property type="match status" value="1"/>
</dbReference>
<evidence type="ECO:0000256" key="8">
    <source>
        <dbReference type="ARBA" id="ARBA00023136"/>
    </source>
</evidence>
<dbReference type="InterPro" id="IPR001626">
    <property type="entry name" value="ABC_TroCD"/>
</dbReference>
<feature type="transmembrane region" description="Helical" evidence="10">
    <location>
        <begin position="144"/>
        <end position="162"/>
    </location>
</feature>
<keyword evidence="12" id="KW-1185">Reference proteome</keyword>
<feature type="transmembrane region" description="Helical" evidence="10">
    <location>
        <begin position="201"/>
        <end position="219"/>
    </location>
</feature>
<proteinExistence type="inferred from homology"/>
<gene>
    <name evidence="11" type="ORF">EKG36_15405</name>
</gene>
<dbReference type="GO" id="GO:0071281">
    <property type="term" value="P:cellular response to iron ion"/>
    <property type="evidence" value="ECO:0007669"/>
    <property type="project" value="UniProtKB-ARBA"/>
</dbReference>
<comment type="subcellular location">
    <subcellularLocation>
        <location evidence="1 9">Cell membrane</location>
        <topology evidence="1 9">Multi-pass membrane protein</topology>
    </subcellularLocation>
</comment>
<feature type="transmembrane region" description="Helical" evidence="10">
    <location>
        <begin position="174"/>
        <end position="195"/>
    </location>
</feature>
<protein>
    <submittedName>
        <fullName evidence="11">Metal ABC transporter permease</fullName>
    </submittedName>
</protein>
<comment type="caution">
    <text evidence="11">The sequence shown here is derived from an EMBL/GenBank/DDBJ whole genome shotgun (WGS) entry which is preliminary data.</text>
</comment>
<dbReference type="AlphaFoldDB" id="A0A431V0E3"/>